<dbReference type="InterPro" id="IPR036227">
    <property type="entry name" value="Ribosomal_uL15/eL18_sf"/>
</dbReference>
<dbReference type="InterPro" id="IPR005749">
    <property type="entry name" value="Ribosomal_uL15_bac-type"/>
</dbReference>
<evidence type="ECO:0000259" key="6">
    <source>
        <dbReference type="Pfam" id="PF00828"/>
    </source>
</evidence>
<feature type="compositionally biased region" description="Gly residues" evidence="5">
    <location>
        <begin position="57"/>
        <end position="69"/>
    </location>
</feature>
<sequence>MGGVKALAPSVRSACVRPFSAARVSIVVKAEGERLRLNNLGPEEGSRRRNTRKGRGHGAGQGGTCGFGNRGQKARSGPSVRPGFEGGQTPLYRRLPKLRGIAGGMGKGVPDFVVVNLFDLDKNFEAGEEVTLEAVKEKFLSVTGSDTGLPLKVLGTGELTKALTIKAVAFSSSAKAKIEAAGGKAEEISGRVKWTRKAYEKAKKANPNFAEEVKKAKVAKLQAKGRGKKAASA</sequence>
<dbReference type="HAMAP" id="MF_01341">
    <property type="entry name" value="Ribosomal_uL15"/>
    <property type="match status" value="1"/>
</dbReference>
<dbReference type="PANTHER" id="PTHR12934:SF11">
    <property type="entry name" value="LARGE RIBOSOMAL SUBUNIT PROTEIN UL15M"/>
    <property type="match status" value="1"/>
</dbReference>
<dbReference type="NCBIfam" id="TIGR01071">
    <property type="entry name" value="rplO_bact"/>
    <property type="match status" value="1"/>
</dbReference>
<reference evidence="7" key="1">
    <citation type="submission" date="2021-01" db="EMBL/GenBank/DDBJ databases">
        <authorList>
            <person name="Corre E."/>
            <person name="Pelletier E."/>
            <person name="Niang G."/>
            <person name="Scheremetjew M."/>
            <person name="Finn R."/>
            <person name="Kale V."/>
            <person name="Holt S."/>
            <person name="Cochrane G."/>
            <person name="Meng A."/>
            <person name="Brown T."/>
            <person name="Cohen L."/>
        </authorList>
    </citation>
    <scope>NUCLEOTIDE SEQUENCE</scope>
    <source>
        <strain evidence="7">CCMP219</strain>
    </source>
</reference>
<evidence type="ECO:0000313" key="7">
    <source>
        <dbReference type="EMBL" id="CAD8294757.1"/>
    </source>
</evidence>
<dbReference type="InterPro" id="IPR030878">
    <property type="entry name" value="Ribosomal_uL15"/>
</dbReference>
<evidence type="ECO:0000256" key="2">
    <source>
        <dbReference type="ARBA" id="ARBA00022980"/>
    </source>
</evidence>
<dbReference type="Gene3D" id="3.100.10.10">
    <property type="match status" value="1"/>
</dbReference>
<dbReference type="EMBL" id="HBEC01027488">
    <property type="protein sequence ID" value="CAD8294757.1"/>
    <property type="molecule type" value="Transcribed_RNA"/>
</dbReference>
<evidence type="ECO:0000256" key="3">
    <source>
        <dbReference type="ARBA" id="ARBA00023274"/>
    </source>
</evidence>
<dbReference type="GO" id="GO:0006412">
    <property type="term" value="P:translation"/>
    <property type="evidence" value="ECO:0007669"/>
    <property type="project" value="InterPro"/>
</dbReference>
<gene>
    <name evidence="7" type="ORF">CEUR00632_LOCUS12673</name>
</gene>
<dbReference type="PANTHER" id="PTHR12934">
    <property type="entry name" value="50S RIBOSOMAL PROTEIN L15"/>
    <property type="match status" value="1"/>
</dbReference>
<dbReference type="PROSITE" id="PS00475">
    <property type="entry name" value="RIBOSOMAL_L15"/>
    <property type="match status" value="1"/>
</dbReference>
<organism evidence="7">
    <name type="scientific">Chlamydomonas euryale</name>
    <dbReference type="NCBI Taxonomy" id="1486919"/>
    <lineage>
        <taxon>Eukaryota</taxon>
        <taxon>Viridiplantae</taxon>
        <taxon>Chlorophyta</taxon>
        <taxon>core chlorophytes</taxon>
        <taxon>Chlorophyceae</taxon>
        <taxon>CS clade</taxon>
        <taxon>Chlamydomonadales</taxon>
        <taxon>Chlamydomonadaceae</taxon>
        <taxon>Chlamydomonas</taxon>
    </lineage>
</organism>
<evidence type="ECO:0000256" key="5">
    <source>
        <dbReference type="SAM" id="MobiDB-lite"/>
    </source>
</evidence>
<dbReference type="AlphaFoldDB" id="A0A7R9VGA9"/>
<dbReference type="InterPro" id="IPR021131">
    <property type="entry name" value="Ribosomal_uL15/eL18"/>
</dbReference>
<dbReference type="SUPFAM" id="SSF52080">
    <property type="entry name" value="Ribosomal proteins L15p and L18e"/>
    <property type="match status" value="1"/>
</dbReference>
<comment type="similarity">
    <text evidence="1 4">Belongs to the universal ribosomal protein uL15 family.</text>
</comment>
<evidence type="ECO:0000256" key="1">
    <source>
        <dbReference type="ARBA" id="ARBA00007320"/>
    </source>
</evidence>
<dbReference type="GO" id="GO:0003735">
    <property type="term" value="F:structural constituent of ribosome"/>
    <property type="evidence" value="ECO:0007669"/>
    <property type="project" value="InterPro"/>
</dbReference>
<feature type="region of interest" description="Disordered" evidence="5">
    <location>
        <begin position="39"/>
        <end position="88"/>
    </location>
</feature>
<accession>A0A7R9VGA9</accession>
<dbReference type="InterPro" id="IPR001196">
    <property type="entry name" value="Ribosomal_uL15_CS"/>
</dbReference>
<evidence type="ECO:0000256" key="4">
    <source>
        <dbReference type="RuleBase" id="RU003888"/>
    </source>
</evidence>
<feature type="domain" description="Large ribosomal subunit protein uL15/eL18" evidence="6">
    <location>
        <begin position="114"/>
        <end position="186"/>
    </location>
</feature>
<dbReference type="Pfam" id="PF00828">
    <property type="entry name" value="Ribosomal_L27A"/>
    <property type="match status" value="1"/>
</dbReference>
<name>A0A7R9VGA9_9CHLO</name>
<dbReference type="GO" id="GO:0022625">
    <property type="term" value="C:cytosolic large ribosomal subunit"/>
    <property type="evidence" value="ECO:0007669"/>
    <property type="project" value="TreeGrafter"/>
</dbReference>
<keyword evidence="3 4" id="KW-0687">Ribonucleoprotein</keyword>
<keyword evidence="2 4" id="KW-0689">Ribosomal protein</keyword>
<proteinExistence type="inferred from homology"/>
<protein>
    <recommendedName>
        <fullName evidence="6">Large ribosomal subunit protein uL15/eL18 domain-containing protein</fullName>
    </recommendedName>
</protein>